<dbReference type="RefSeq" id="WP_113032699.1">
    <property type="nucleotide sequence ID" value="NZ_QMFB01000012.1"/>
</dbReference>
<dbReference type="EMBL" id="QMFB01000012">
    <property type="protein sequence ID" value="RAV19337.1"/>
    <property type="molecule type" value="Genomic_DNA"/>
</dbReference>
<protein>
    <submittedName>
        <fullName evidence="2">Uncharacterized protein</fullName>
    </submittedName>
</protein>
<organism evidence="2 3">
    <name type="scientific">Paenibacillus contaminans</name>
    <dbReference type="NCBI Taxonomy" id="450362"/>
    <lineage>
        <taxon>Bacteria</taxon>
        <taxon>Bacillati</taxon>
        <taxon>Bacillota</taxon>
        <taxon>Bacilli</taxon>
        <taxon>Bacillales</taxon>
        <taxon>Paenibacillaceae</taxon>
        <taxon>Paenibacillus</taxon>
    </lineage>
</organism>
<feature type="compositionally biased region" description="Basic and acidic residues" evidence="1">
    <location>
        <begin position="30"/>
        <end position="44"/>
    </location>
</feature>
<name>A0A329MN53_9BACL</name>
<evidence type="ECO:0000313" key="2">
    <source>
        <dbReference type="EMBL" id="RAV19337.1"/>
    </source>
</evidence>
<evidence type="ECO:0000313" key="3">
    <source>
        <dbReference type="Proteomes" id="UP000250369"/>
    </source>
</evidence>
<reference evidence="2 3" key="1">
    <citation type="journal article" date="2009" name="Int. J. Syst. Evol. Microbiol.">
        <title>Paenibacillus contaminans sp. nov., isolated from a contaminated laboratory plate.</title>
        <authorList>
            <person name="Chou J.H."/>
            <person name="Lee J.H."/>
            <person name="Lin M.C."/>
            <person name="Chang P.S."/>
            <person name="Arun A.B."/>
            <person name="Young C.C."/>
            <person name="Chen W.M."/>
        </authorList>
    </citation>
    <scope>NUCLEOTIDE SEQUENCE [LARGE SCALE GENOMIC DNA]</scope>
    <source>
        <strain evidence="2 3">CKOBP-6</strain>
    </source>
</reference>
<sequence length="101" mass="11228">MGDNRKWVKRRPIWGQKALRVAGMMRKDAAFQERKGSREADKSTASRMASEADTCLRTSHLTLDSTPCDKVVRVVSLPSCVSKLGVGIVNNIRTAIRIVDK</sequence>
<evidence type="ECO:0000256" key="1">
    <source>
        <dbReference type="SAM" id="MobiDB-lite"/>
    </source>
</evidence>
<dbReference type="Proteomes" id="UP000250369">
    <property type="component" value="Unassembled WGS sequence"/>
</dbReference>
<accession>A0A329MN53</accession>
<feature type="region of interest" description="Disordered" evidence="1">
    <location>
        <begin position="30"/>
        <end position="49"/>
    </location>
</feature>
<keyword evidence="3" id="KW-1185">Reference proteome</keyword>
<dbReference type="AlphaFoldDB" id="A0A329MN53"/>
<comment type="caution">
    <text evidence="2">The sequence shown here is derived from an EMBL/GenBank/DDBJ whole genome shotgun (WGS) entry which is preliminary data.</text>
</comment>
<gene>
    <name evidence="2" type="ORF">DQG23_20275</name>
</gene>
<proteinExistence type="predicted"/>